<protein>
    <recommendedName>
        <fullName evidence="3">3-hydroxyisobutyrate dehydrogenase</fullName>
        <ecNumber evidence="3">1.1.1.31</ecNumber>
    </recommendedName>
</protein>
<evidence type="ECO:0000256" key="5">
    <source>
        <dbReference type="ARBA" id="ARBA00023002"/>
    </source>
</evidence>
<dbReference type="InterPro" id="IPR002204">
    <property type="entry name" value="3-OH-isobutyrate_DH-rel_CS"/>
</dbReference>
<evidence type="ECO:0000256" key="2">
    <source>
        <dbReference type="ARBA" id="ARBA00006013"/>
    </source>
</evidence>
<keyword evidence="5" id="KW-0560">Oxidoreductase</keyword>
<dbReference type="AlphaFoldDB" id="A0A835PK91"/>
<dbReference type="InterPro" id="IPR036291">
    <property type="entry name" value="NAD(P)-bd_dom_sf"/>
</dbReference>
<dbReference type="PANTHER" id="PTHR22981">
    <property type="entry name" value="3-HYDROXYISOBUTYRATE DEHYDROGENASE-RELATED"/>
    <property type="match status" value="1"/>
</dbReference>
<proteinExistence type="inferred from homology"/>
<organism evidence="9 10">
    <name type="scientific">Vanilla planifolia</name>
    <name type="common">Vanilla</name>
    <dbReference type="NCBI Taxonomy" id="51239"/>
    <lineage>
        <taxon>Eukaryota</taxon>
        <taxon>Viridiplantae</taxon>
        <taxon>Streptophyta</taxon>
        <taxon>Embryophyta</taxon>
        <taxon>Tracheophyta</taxon>
        <taxon>Spermatophyta</taxon>
        <taxon>Magnoliopsida</taxon>
        <taxon>Liliopsida</taxon>
        <taxon>Asparagales</taxon>
        <taxon>Orchidaceae</taxon>
        <taxon>Vanilloideae</taxon>
        <taxon>Vanilleae</taxon>
        <taxon>Vanilla</taxon>
    </lineage>
</organism>
<gene>
    <name evidence="9" type="ORF">HPP92_026025</name>
</gene>
<dbReference type="GO" id="GO:0050661">
    <property type="term" value="F:NADP binding"/>
    <property type="evidence" value="ECO:0007669"/>
    <property type="project" value="InterPro"/>
</dbReference>
<dbReference type="Pfam" id="PF03446">
    <property type="entry name" value="NAD_binding_2"/>
    <property type="match status" value="1"/>
</dbReference>
<comment type="caution">
    <text evidence="9">The sequence shown here is derived from an EMBL/GenBank/DDBJ whole genome shotgun (WGS) entry which is preliminary data.</text>
</comment>
<dbReference type="GO" id="GO:0006574">
    <property type="term" value="P:L-valine catabolic process"/>
    <property type="evidence" value="ECO:0007669"/>
    <property type="project" value="TreeGrafter"/>
</dbReference>
<evidence type="ECO:0000259" key="8">
    <source>
        <dbReference type="Pfam" id="PF03446"/>
    </source>
</evidence>
<comment type="similarity">
    <text evidence="2">Belongs to the HIBADH-related family. 3-hydroxyisobutyrate dehydrogenase subfamily.</text>
</comment>
<evidence type="ECO:0000313" key="9">
    <source>
        <dbReference type="EMBL" id="KAG0451767.1"/>
    </source>
</evidence>
<dbReference type="InterPro" id="IPR006115">
    <property type="entry name" value="6PGDH_NADP-bd"/>
</dbReference>
<accession>A0A835PK91</accession>
<comment type="catalytic activity">
    <reaction evidence="7">
        <text>3-hydroxy-2-methylpropanoate + NAD(+) = 2-methyl-3-oxopropanoate + NADH + H(+)</text>
        <dbReference type="Rhea" id="RHEA:17681"/>
        <dbReference type="ChEBI" id="CHEBI:11805"/>
        <dbReference type="ChEBI" id="CHEBI:15378"/>
        <dbReference type="ChEBI" id="CHEBI:57540"/>
        <dbReference type="ChEBI" id="CHEBI:57700"/>
        <dbReference type="ChEBI" id="CHEBI:57945"/>
        <dbReference type="EC" id="1.1.1.31"/>
    </reaction>
</comment>
<name>A0A835PK91_VANPL</name>
<evidence type="ECO:0000256" key="4">
    <source>
        <dbReference type="ARBA" id="ARBA00022456"/>
    </source>
</evidence>
<dbReference type="EMBL" id="JADCNM010000048">
    <property type="protein sequence ID" value="KAG0451767.1"/>
    <property type="molecule type" value="Genomic_DNA"/>
</dbReference>
<dbReference type="Proteomes" id="UP000639772">
    <property type="component" value="Unassembled WGS sequence"/>
</dbReference>
<keyword evidence="4" id="KW-0101">Branched-chain amino acid catabolism</keyword>
<dbReference type="SUPFAM" id="SSF51735">
    <property type="entry name" value="NAD(P)-binding Rossmann-fold domains"/>
    <property type="match status" value="1"/>
</dbReference>
<dbReference type="GO" id="GO:0008442">
    <property type="term" value="F:3-hydroxyisobutyrate dehydrogenase activity"/>
    <property type="evidence" value="ECO:0007669"/>
    <property type="project" value="UniProtKB-EC"/>
</dbReference>
<dbReference type="PROSITE" id="PS00895">
    <property type="entry name" value="3_HYDROXYISOBUT_DH"/>
    <property type="match status" value="1"/>
</dbReference>
<evidence type="ECO:0000256" key="7">
    <source>
        <dbReference type="ARBA" id="ARBA00049197"/>
    </source>
</evidence>
<comment type="pathway">
    <text evidence="1">Amino-acid degradation; L-valine degradation.</text>
</comment>
<evidence type="ECO:0000313" key="10">
    <source>
        <dbReference type="Proteomes" id="UP000639772"/>
    </source>
</evidence>
<evidence type="ECO:0000256" key="3">
    <source>
        <dbReference type="ARBA" id="ARBA00012991"/>
    </source>
</evidence>
<feature type="domain" description="6-phosphogluconate dehydrogenase NADP-binding" evidence="8">
    <location>
        <begin position="35"/>
        <end position="100"/>
    </location>
</feature>
<evidence type="ECO:0000256" key="1">
    <source>
        <dbReference type="ARBA" id="ARBA00005109"/>
    </source>
</evidence>
<sequence length="135" mass="15281">MLTALRTVLAQRAISVLILRSRSFSSSVVPSSLERVGFIGLGNMGFHMANNLINAGYKLTVHDIGNKDNKSRETKHYLGLYELKEIMGKVLKSLHAIIEMTHEVCFKEFFNHQLEKVEKSKKSEFPIKGCQEEQA</sequence>
<dbReference type="PANTHER" id="PTHR22981:SF7">
    <property type="entry name" value="3-HYDROXYISOBUTYRATE DEHYDROGENASE, MITOCHONDRIAL"/>
    <property type="match status" value="1"/>
</dbReference>
<dbReference type="EC" id="1.1.1.31" evidence="3"/>
<dbReference type="Gene3D" id="3.40.50.720">
    <property type="entry name" value="NAD(P)-binding Rossmann-like Domain"/>
    <property type="match status" value="1"/>
</dbReference>
<keyword evidence="6" id="KW-0520">NAD</keyword>
<evidence type="ECO:0000256" key="6">
    <source>
        <dbReference type="ARBA" id="ARBA00023027"/>
    </source>
</evidence>
<reference evidence="9 10" key="1">
    <citation type="journal article" date="2020" name="Nat. Food">
        <title>A phased Vanilla planifolia genome enables genetic improvement of flavour and production.</title>
        <authorList>
            <person name="Hasing T."/>
            <person name="Tang H."/>
            <person name="Brym M."/>
            <person name="Khazi F."/>
            <person name="Huang T."/>
            <person name="Chambers A.H."/>
        </authorList>
    </citation>
    <scope>NUCLEOTIDE SEQUENCE [LARGE SCALE GENOMIC DNA]</scope>
    <source>
        <tissue evidence="9">Leaf</tissue>
    </source>
</reference>